<dbReference type="InterPro" id="IPR027417">
    <property type="entry name" value="P-loop_NTPase"/>
</dbReference>
<dbReference type="InterPro" id="IPR050773">
    <property type="entry name" value="CbxX/CfxQ_RuBisCO_ESX"/>
</dbReference>
<evidence type="ECO:0000259" key="4">
    <source>
        <dbReference type="Pfam" id="PF00004"/>
    </source>
</evidence>
<dbReference type="Pfam" id="PF00004">
    <property type="entry name" value="AAA"/>
    <property type="match status" value="1"/>
</dbReference>
<keyword evidence="2" id="KW-0547">Nucleotide-binding</keyword>
<dbReference type="PANTHER" id="PTHR43392:SF2">
    <property type="entry name" value="AAA-TYPE ATPASE FAMILY PROTEIN _ ANKYRIN REPEAT FAMILY PROTEIN"/>
    <property type="match status" value="1"/>
</dbReference>
<evidence type="ECO:0000313" key="5">
    <source>
        <dbReference type="EMBL" id="KAF9615375.1"/>
    </source>
</evidence>
<dbReference type="AlphaFoldDB" id="A0A835ICB1"/>
<keyword evidence="6" id="KW-1185">Reference proteome</keyword>
<dbReference type="Proteomes" id="UP000631114">
    <property type="component" value="Unassembled WGS sequence"/>
</dbReference>
<dbReference type="Gene3D" id="3.40.50.300">
    <property type="entry name" value="P-loop containing nucleotide triphosphate hydrolases"/>
    <property type="match status" value="1"/>
</dbReference>
<dbReference type="OrthoDB" id="10261663at2759"/>
<sequence length="240" mass="27176">MQEYNIVSTGKTTIARILGRLLHMLEILPKDKVTEVQRTDLVGEYIGHTGPKTSKKIEEAEGGIVFEDEAYRLMLPQPRETYKDFGLEALEEIMSVMDSGKIAVIFAGYTEPMERVISSNEGFKRRITNVNAIKKLIERETTKKQRNEVNGGLVDPMLVNAKENVDLRLEVDNVILDDVLTIALEDLKRDATQNNIVDRMIWDVMMHRAPGLQGSWEECWCTKSPHMAFLGNPGTGKRLT</sequence>
<evidence type="ECO:0000256" key="2">
    <source>
        <dbReference type="ARBA" id="ARBA00022741"/>
    </source>
</evidence>
<dbReference type="PANTHER" id="PTHR43392">
    <property type="entry name" value="AAA-TYPE ATPASE FAMILY PROTEIN / ANKYRIN REPEAT FAMILY PROTEIN"/>
    <property type="match status" value="1"/>
</dbReference>
<dbReference type="PRINTS" id="PR00819">
    <property type="entry name" value="CBXCFQXSUPER"/>
</dbReference>
<proteinExistence type="inferred from homology"/>
<dbReference type="EMBL" id="JADFTS010000003">
    <property type="protein sequence ID" value="KAF9615375.1"/>
    <property type="molecule type" value="Genomic_DNA"/>
</dbReference>
<comment type="caution">
    <text evidence="5">The sequence shown here is derived from an EMBL/GenBank/DDBJ whole genome shotgun (WGS) entry which is preliminary data.</text>
</comment>
<dbReference type="InterPro" id="IPR000641">
    <property type="entry name" value="CbxX/CfxQ"/>
</dbReference>
<gene>
    <name evidence="5" type="ORF">IFM89_023026</name>
</gene>
<protein>
    <recommendedName>
        <fullName evidence="4">ATPase AAA-type core domain-containing protein</fullName>
    </recommendedName>
</protein>
<dbReference type="InterPro" id="IPR003959">
    <property type="entry name" value="ATPase_AAA_core"/>
</dbReference>
<dbReference type="GO" id="GO:0016887">
    <property type="term" value="F:ATP hydrolysis activity"/>
    <property type="evidence" value="ECO:0007669"/>
    <property type="project" value="InterPro"/>
</dbReference>
<evidence type="ECO:0000313" key="6">
    <source>
        <dbReference type="Proteomes" id="UP000631114"/>
    </source>
</evidence>
<dbReference type="SUPFAM" id="SSF52540">
    <property type="entry name" value="P-loop containing nucleoside triphosphate hydrolases"/>
    <property type="match status" value="1"/>
</dbReference>
<accession>A0A835ICB1</accession>
<reference evidence="5 6" key="1">
    <citation type="submission" date="2020-10" db="EMBL/GenBank/DDBJ databases">
        <title>The Coptis chinensis genome and diversification of protoberbering-type alkaloids.</title>
        <authorList>
            <person name="Wang B."/>
            <person name="Shu S."/>
            <person name="Song C."/>
            <person name="Liu Y."/>
        </authorList>
    </citation>
    <scope>NUCLEOTIDE SEQUENCE [LARGE SCALE GENOMIC DNA]</scope>
    <source>
        <strain evidence="5">HL-2020</strain>
        <tissue evidence="5">Leaf</tissue>
    </source>
</reference>
<organism evidence="5 6">
    <name type="scientific">Coptis chinensis</name>
    <dbReference type="NCBI Taxonomy" id="261450"/>
    <lineage>
        <taxon>Eukaryota</taxon>
        <taxon>Viridiplantae</taxon>
        <taxon>Streptophyta</taxon>
        <taxon>Embryophyta</taxon>
        <taxon>Tracheophyta</taxon>
        <taxon>Spermatophyta</taxon>
        <taxon>Magnoliopsida</taxon>
        <taxon>Ranunculales</taxon>
        <taxon>Ranunculaceae</taxon>
        <taxon>Coptidoideae</taxon>
        <taxon>Coptis</taxon>
    </lineage>
</organism>
<name>A0A835ICB1_9MAGN</name>
<comment type="similarity">
    <text evidence="1">Belongs to the CbxX/CfxQ family.</text>
</comment>
<evidence type="ECO:0000256" key="3">
    <source>
        <dbReference type="ARBA" id="ARBA00022840"/>
    </source>
</evidence>
<dbReference type="GO" id="GO:0005524">
    <property type="term" value="F:ATP binding"/>
    <property type="evidence" value="ECO:0007669"/>
    <property type="project" value="UniProtKB-KW"/>
</dbReference>
<feature type="domain" description="ATPase AAA-type core" evidence="4">
    <location>
        <begin position="9"/>
        <end position="121"/>
    </location>
</feature>
<keyword evidence="3" id="KW-0067">ATP-binding</keyword>
<evidence type="ECO:0000256" key="1">
    <source>
        <dbReference type="ARBA" id="ARBA00010378"/>
    </source>
</evidence>